<evidence type="ECO:0000259" key="1">
    <source>
        <dbReference type="Pfam" id="PF12804"/>
    </source>
</evidence>
<reference evidence="2 3" key="1">
    <citation type="journal article" date="2014" name="PLoS ONE">
        <title>Genome Sequence of Candidatus Nitrososphaera evergladensis from Group I.1b Enriched from Everglades Soil Reveals Novel Genomic Features of the Ammonia-Oxidizing Archaea.</title>
        <authorList>
            <person name="Zhalnina K.V."/>
            <person name="Dias R."/>
            <person name="Leonard M.T."/>
            <person name="Dorr de Quadros P."/>
            <person name="Camargo F.A."/>
            <person name="Drew J.C."/>
            <person name="Farmerie W.G."/>
            <person name="Daroub S.H."/>
            <person name="Triplett E.W."/>
        </authorList>
    </citation>
    <scope>NUCLEOTIDE SEQUENCE [LARGE SCALE GENOMIC DNA]</scope>
    <source>
        <strain evidence="2 3">SR1</strain>
    </source>
</reference>
<protein>
    <submittedName>
        <fullName evidence="2">GTP:adenosylcobinamide-phosphate guanylyltransferase</fullName>
    </submittedName>
</protein>
<dbReference type="AlphaFoldDB" id="A0A075MWX4"/>
<dbReference type="HOGENOM" id="CLU_098907_0_0_2"/>
<keyword evidence="2" id="KW-0808">Transferase</keyword>
<keyword evidence="3" id="KW-1185">Reference proteome</keyword>
<gene>
    <name evidence="2" type="ORF">NTE_03118</name>
</gene>
<dbReference type="GO" id="GO:0016779">
    <property type="term" value="F:nucleotidyltransferase activity"/>
    <property type="evidence" value="ECO:0007669"/>
    <property type="project" value="UniProtKB-KW"/>
</dbReference>
<dbReference type="OrthoDB" id="9782at2157"/>
<keyword evidence="2" id="KW-0548">Nucleotidyltransferase</keyword>
<proteinExistence type="predicted"/>
<dbReference type="EMBL" id="CP007174">
    <property type="protein sequence ID" value="AIF85152.1"/>
    <property type="molecule type" value="Genomic_DNA"/>
</dbReference>
<dbReference type="KEGG" id="nev:NTE_03118"/>
<evidence type="ECO:0000313" key="3">
    <source>
        <dbReference type="Proteomes" id="UP000028194"/>
    </source>
</evidence>
<dbReference type="Pfam" id="PF12804">
    <property type="entry name" value="NTP_transf_3"/>
    <property type="match status" value="1"/>
</dbReference>
<name>A0A075MWX4_9ARCH</name>
<dbReference type="Gene3D" id="3.90.550.10">
    <property type="entry name" value="Spore Coat Polysaccharide Biosynthesis Protein SpsA, Chain A"/>
    <property type="match status" value="1"/>
</dbReference>
<dbReference type="InterPro" id="IPR025877">
    <property type="entry name" value="MobA-like_NTP_Trfase"/>
</dbReference>
<organism evidence="2 3">
    <name type="scientific">Candidatus Nitrososphaera evergladensis SR1</name>
    <dbReference type="NCBI Taxonomy" id="1459636"/>
    <lineage>
        <taxon>Archaea</taxon>
        <taxon>Nitrososphaerota</taxon>
        <taxon>Nitrososphaeria</taxon>
        <taxon>Nitrososphaerales</taxon>
        <taxon>Nitrososphaeraceae</taxon>
        <taxon>Nitrososphaera</taxon>
    </lineage>
</organism>
<evidence type="ECO:0000313" key="2">
    <source>
        <dbReference type="EMBL" id="AIF85152.1"/>
    </source>
</evidence>
<accession>A0A075MWX4</accession>
<dbReference type="STRING" id="1459636.NTE_03118"/>
<feature type="domain" description="MobA-like NTP transferase" evidence="1">
    <location>
        <begin position="8"/>
        <end position="125"/>
    </location>
</feature>
<dbReference type="SUPFAM" id="SSF53448">
    <property type="entry name" value="Nucleotide-diphospho-sugar transferases"/>
    <property type="match status" value="1"/>
</dbReference>
<dbReference type="InterPro" id="IPR029044">
    <property type="entry name" value="Nucleotide-diphossugar_trans"/>
</dbReference>
<dbReference type="eggNOG" id="arCOG01871">
    <property type="taxonomic scope" value="Archaea"/>
</dbReference>
<sequence length="199" mass="21229">MQQQPETEKPMTELAGRRFVERVALALKESGRFERIVAAVSPSTPATKEFLLSTAEDIAETIDTPGAGYPQDLAILLEKLAPAKVLVVPADVPLLTAAIVSEIVDKLAAVGAPAASIAIEKSFAESIGVAPSVAFGDLCHSGITLFDSTRAKGTAMMVEERYVIMNRVEVALNVNTKREKEVAESLVKRANDLAGNNRL</sequence>
<dbReference type="Proteomes" id="UP000028194">
    <property type="component" value="Chromosome"/>
</dbReference>